<dbReference type="InterPro" id="IPR004564">
    <property type="entry name" value="OM_lipoprot_carrier_LolA-like"/>
</dbReference>
<organism evidence="3 4">
    <name type="scientific">Bacteroides pyogenes</name>
    <dbReference type="NCBI Taxonomy" id="310300"/>
    <lineage>
        <taxon>Bacteria</taxon>
        <taxon>Pseudomonadati</taxon>
        <taxon>Bacteroidota</taxon>
        <taxon>Bacteroidia</taxon>
        <taxon>Bacteroidales</taxon>
        <taxon>Bacteroidaceae</taxon>
        <taxon>Bacteroides</taxon>
    </lineage>
</organism>
<evidence type="ECO:0000256" key="1">
    <source>
        <dbReference type="ARBA" id="ARBA00022729"/>
    </source>
</evidence>
<dbReference type="EMBL" id="VKLW01000003">
    <property type="protein sequence ID" value="TYK35168.1"/>
    <property type="molecule type" value="Genomic_DNA"/>
</dbReference>
<gene>
    <name evidence="3" type="ORF">FNJ60_01865</name>
</gene>
<dbReference type="CDD" id="cd16325">
    <property type="entry name" value="LolA"/>
    <property type="match status" value="1"/>
</dbReference>
<reference evidence="3 4" key="1">
    <citation type="submission" date="2019-07" db="EMBL/GenBank/DDBJ databases">
        <title>Draft Genome Sequences of Bacteroides pyogenes Strains Isolated from the Uterus Holstein Dairy Cows with Metritis.</title>
        <authorList>
            <person name="Cunha F."/>
            <person name="Galvao K.N."/>
            <person name="Jeon S.J."/>
            <person name="Jeong K.C."/>
        </authorList>
    </citation>
    <scope>NUCLEOTIDE SEQUENCE [LARGE SCALE GENOMIC DNA]</scope>
    <source>
        <strain evidence="3 4">KG-31</strain>
    </source>
</reference>
<comment type="caution">
    <text evidence="3">The sequence shown here is derived from an EMBL/GenBank/DDBJ whole genome shotgun (WGS) entry which is preliminary data.</text>
</comment>
<feature type="signal peptide" evidence="2">
    <location>
        <begin position="1"/>
        <end position="19"/>
    </location>
</feature>
<keyword evidence="1 2" id="KW-0732">Signal</keyword>
<dbReference type="Proteomes" id="UP000324383">
    <property type="component" value="Unassembled WGS sequence"/>
</dbReference>
<evidence type="ECO:0000313" key="4">
    <source>
        <dbReference type="Proteomes" id="UP000324383"/>
    </source>
</evidence>
<dbReference type="Pfam" id="PF16584">
    <property type="entry name" value="LolA_2"/>
    <property type="match status" value="1"/>
</dbReference>
<keyword evidence="4" id="KW-1185">Reference proteome</keyword>
<proteinExistence type="predicted"/>
<dbReference type="SUPFAM" id="SSF89392">
    <property type="entry name" value="Prokaryotic lipoproteins and lipoprotein localization factors"/>
    <property type="match status" value="1"/>
</dbReference>
<feature type="chain" id="PRO_5030116315" description="Outer membrane lipoprotein carrier protein LolA" evidence="2">
    <location>
        <begin position="20"/>
        <end position="215"/>
    </location>
</feature>
<evidence type="ECO:0000313" key="3">
    <source>
        <dbReference type="EMBL" id="TYK35168.1"/>
    </source>
</evidence>
<dbReference type="AlphaFoldDB" id="A0A5D3EH49"/>
<evidence type="ECO:0000256" key="2">
    <source>
        <dbReference type="SAM" id="SignalP"/>
    </source>
</evidence>
<protein>
    <recommendedName>
        <fullName evidence="5">Outer membrane lipoprotein carrier protein LolA</fullName>
    </recommendedName>
</protein>
<dbReference type="RefSeq" id="WP_148726500.1">
    <property type="nucleotide sequence ID" value="NZ_CP197398.1"/>
</dbReference>
<sequence>MRKYIFSIIVALLSLPVAAQQRQPQAKTVLDNAAEAFRKAGGVQAEFAVKTYNNGQLESFSDGLIRLKGEKFLLKTSEATTWFDGTTQWSYMDGSDEVNISNPTQEELRTINPYALLYSYRKGFSYALGKVADFHGKPVFEVILTATDRKQSFSRIVLYVARNTYQPVFISLQQPGAKNRSEITVTAYRTGKKYADTDFVFDKKKFPKAEIIDLR</sequence>
<dbReference type="InterPro" id="IPR029046">
    <property type="entry name" value="LolA/LolB/LppX"/>
</dbReference>
<accession>A0A5D3EH49</accession>
<dbReference type="Gene3D" id="2.50.20.10">
    <property type="entry name" value="Lipoprotein localisation LolA/LolB/LppX"/>
    <property type="match status" value="1"/>
</dbReference>
<evidence type="ECO:0008006" key="5">
    <source>
        <dbReference type="Google" id="ProtNLM"/>
    </source>
</evidence>
<name>A0A5D3EH49_9BACE</name>